<evidence type="ECO:0000313" key="2">
    <source>
        <dbReference type="EMBL" id="VAW96669.1"/>
    </source>
</evidence>
<reference evidence="2" key="1">
    <citation type="submission" date="2018-06" db="EMBL/GenBank/DDBJ databases">
        <authorList>
            <person name="Zhirakovskaya E."/>
        </authorList>
    </citation>
    <scope>NUCLEOTIDE SEQUENCE</scope>
</reference>
<feature type="transmembrane region" description="Helical" evidence="1">
    <location>
        <begin position="85"/>
        <end position="104"/>
    </location>
</feature>
<dbReference type="EMBL" id="UOFT01000053">
    <property type="protein sequence ID" value="VAW96669.1"/>
    <property type="molecule type" value="Genomic_DNA"/>
</dbReference>
<dbReference type="AlphaFoldDB" id="A0A3B1AEF0"/>
<keyword evidence="1" id="KW-0812">Transmembrane</keyword>
<gene>
    <name evidence="2" type="ORF">MNBD_GAMMA23-787</name>
</gene>
<proteinExistence type="predicted"/>
<sequence length="106" mass="12224">MKWGNRSKVRVSTTLLLQWLKFNHTKIFLYISIGYIVSIGFYCLYVAAYEQKPQLKSECILAVNNIQKKSNKALVFHFKFVRSDFFGLFLMSKTAVLGVSVVYMPG</sequence>
<feature type="transmembrane region" description="Helical" evidence="1">
    <location>
        <begin position="27"/>
        <end position="48"/>
    </location>
</feature>
<name>A0A3B1AEF0_9ZZZZ</name>
<keyword evidence="1" id="KW-1133">Transmembrane helix</keyword>
<keyword evidence="1" id="KW-0472">Membrane</keyword>
<organism evidence="2">
    <name type="scientific">hydrothermal vent metagenome</name>
    <dbReference type="NCBI Taxonomy" id="652676"/>
    <lineage>
        <taxon>unclassified sequences</taxon>
        <taxon>metagenomes</taxon>
        <taxon>ecological metagenomes</taxon>
    </lineage>
</organism>
<evidence type="ECO:0000256" key="1">
    <source>
        <dbReference type="SAM" id="Phobius"/>
    </source>
</evidence>
<protein>
    <submittedName>
        <fullName evidence="2">Uncharacterized protein</fullName>
    </submittedName>
</protein>
<accession>A0A3B1AEF0</accession>